<accession>A0AAU7LXC4</accession>
<keyword evidence="4 8" id="KW-0067">ATP-binding</keyword>
<dbReference type="PROSITE" id="PS50893">
    <property type="entry name" value="ABC_TRANSPORTER_2"/>
    <property type="match status" value="1"/>
</dbReference>
<dbReference type="EMBL" id="CP157675">
    <property type="protein sequence ID" value="XBP72249.1"/>
    <property type="molecule type" value="Genomic_DNA"/>
</dbReference>
<evidence type="ECO:0000313" key="8">
    <source>
        <dbReference type="EMBL" id="XBP72249.1"/>
    </source>
</evidence>
<name>A0AAU7LXC4_9BURK</name>
<keyword evidence="2" id="KW-1003">Cell membrane</keyword>
<dbReference type="SMART" id="SM00382">
    <property type="entry name" value="AAA"/>
    <property type="match status" value="1"/>
</dbReference>
<keyword evidence="5" id="KW-1278">Translocase</keyword>
<evidence type="ECO:0000256" key="4">
    <source>
        <dbReference type="ARBA" id="ARBA00022840"/>
    </source>
</evidence>
<dbReference type="CDD" id="cd03214">
    <property type="entry name" value="ABC_Iron-Siderophores_B12_Hemin"/>
    <property type="match status" value="1"/>
</dbReference>
<dbReference type="InterPro" id="IPR003593">
    <property type="entry name" value="AAA+_ATPase"/>
</dbReference>
<dbReference type="GO" id="GO:0016887">
    <property type="term" value="F:ATP hydrolysis activity"/>
    <property type="evidence" value="ECO:0007669"/>
    <property type="project" value="InterPro"/>
</dbReference>
<dbReference type="InterPro" id="IPR027417">
    <property type="entry name" value="P-loop_NTPase"/>
</dbReference>
<keyword evidence="2" id="KW-0472">Membrane</keyword>
<protein>
    <submittedName>
        <fullName evidence="8">Heme ABC transporter ATP-binding protein</fullName>
    </submittedName>
</protein>
<keyword evidence="1" id="KW-0813">Transport</keyword>
<gene>
    <name evidence="8" type="ORF">ABLV49_08050</name>
</gene>
<dbReference type="PANTHER" id="PTHR42794">
    <property type="entry name" value="HEMIN IMPORT ATP-BINDING PROTEIN HMUV"/>
    <property type="match status" value="1"/>
</dbReference>
<evidence type="ECO:0000256" key="1">
    <source>
        <dbReference type="ARBA" id="ARBA00022448"/>
    </source>
</evidence>
<dbReference type="AlphaFoldDB" id="A0AAU7LXC4"/>
<evidence type="ECO:0000259" key="7">
    <source>
        <dbReference type="PROSITE" id="PS50893"/>
    </source>
</evidence>
<comment type="function">
    <text evidence="6">Part of the ABC transporter complex HmuTUV involved in hemin import. Responsible for energy coupling to the transport system.</text>
</comment>
<evidence type="ECO:0000256" key="5">
    <source>
        <dbReference type="ARBA" id="ARBA00022967"/>
    </source>
</evidence>
<dbReference type="InterPro" id="IPR003439">
    <property type="entry name" value="ABC_transporter-like_ATP-bd"/>
</dbReference>
<evidence type="ECO:0000256" key="6">
    <source>
        <dbReference type="ARBA" id="ARBA00037066"/>
    </source>
</evidence>
<sequence>MTVEVAGKTLLRTASARFAAGQVTAILGPNGAGKSTLMSVLTGQRRPVAGQVHLAGKALADYPHGALARLRACVAQETQVAFDFSVREVVELGRYPHRRQPVPHESAIALQAMRATAVDHLQHRALNTLSGGEKARVHLARALAQVWEPVAGPDGMPAARWLLLDEATAALDLQHQHRMLQLARSRASGQGVGVVAVLHDLNLALRYSDNCVVLQGGQVVAGGRTADVLTPGLIRHVWDVRACAVQAAGPFPGGQGGIQYVFEPAAAVAVQGAA</sequence>
<evidence type="ECO:0000256" key="3">
    <source>
        <dbReference type="ARBA" id="ARBA00022741"/>
    </source>
</evidence>
<proteinExistence type="predicted"/>
<dbReference type="Gene3D" id="3.40.50.300">
    <property type="entry name" value="P-loop containing nucleotide triphosphate hydrolases"/>
    <property type="match status" value="1"/>
</dbReference>
<dbReference type="PANTHER" id="PTHR42794:SF1">
    <property type="entry name" value="HEMIN IMPORT ATP-BINDING PROTEIN HMUV"/>
    <property type="match status" value="1"/>
</dbReference>
<keyword evidence="3" id="KW-0547">Nucleotide-binding</keyword>
<dbReference type="SUPFAM" id="SSF52540">
    <property type="entry name" value="P-loop containing nucleoside triphosphate hydrolases"/>
    <property type="match status" value="1"/>
</dbReference>
<evidence type="ECO:0000256" key="2">
    <source>
        <dbReference type="ARBA" id="ARBA00022475"/>
    </source>
</evidence>
<organism evidence="8">
    <name type="scientific">Polaromonas hydrogenivorans</name>
    <dbReference type="NCBI Taxonomy" id="335476"/>
    <lineage>
        <taxon>Bacteria</taxon>
        <taxon>Pseudomonadati</taxon>
        <taxon>Pseudomonadota</taxon>
        <taxon>Betaproteobacteria</taxon>
        <taxon>Burkholderiales</taxon>
        <taxon>Comamonadaceae</taxon>
        <taxon>Polaromonas</taxon>
    </lineage>
</organism>
<feature type="domain" description="ABC transporter" evidence="7">
    <location>
        <begin position="1"/>
        <end position="241"/>
    </location>
</feature>
<dbReference type="Pfam" id="PF00005">
    <property type="entry name" value="ABC_tran"/>
    <property type="match status" value="1"/>
</dbReference>
<dbReference type="GO" id="GO:0005524">
    <property type="term" value="F:ATP binding"/>
    <property type="evidence" value="ECO:0007669"/>
    <property type="project" value="UniProtKB-KW"/>
</dbReference>
<dbReference type="NCBIfam" id="NF010068">
    <property type="entry name" value="PRK13548.1"/>
    <property type="match status" value="1"/>
</dbReference>
<reference evidence="8" key="1">
    <citation type="submission" date="2024-05" db="EMBL/GenBank/DDBJ databases">
        <authorList>
            <person name="Bunk B."/>
            <person name="Swiderski J."/>
            <person name="Sproer C."/>
            <person name="Thiel V."/>
        </authorList>
    </citation>
    <scope>NUCLEOTIDE SEQUENCE</scope>
    <source>
        <strain evidence="8">DSM 17735</strain>
    </source>
</reference>